<gene>
    <name evidence="2" type="ORF">SPPG_03614</name>
</gene>
<dbReference type="VEuPathDB" id="FungiDB:SPPG_03614"/>
<feature type="region of interest" description="Disordered" evidence="1">
    <location>
        <begin position="169"/>
        <end position="203"/>
    </location>
</feature>
<feature type="compositionally biased region" description="Basic residues" evidence="1">
    <location>
        <begin position="191"/>
        <end position="201"/>
    </location>
</feature>
<keyword evidence="3" id="KW-1185">Reference proteome</keyword>
<feature type="region of interest" description="Disordered" evidence="1">
    <location>
        <begin position="66"/>
        <end position="88"/>
    </location>
</feature>
<organism evidence="2 3">
    <name type="scientific">Spizellomyces punctatus (strain DAOM BR117)</name>
    <dbReference type="NCBI Taxonomy" id="645134"/>
    <lineage>
        <taxon>Eukaryota</taxon>
        <taxon>Fungi</taxon>
        <taxon>Fungi incertae sedis</taxon>
        <taxon>Chytridiomycota</taxon>
        <taxon>Chytridiomycota incertae sedis</taxon>
        <taxon>Chytridiomycetes</taxon>
        <taxon>Spizellomycetales</taxon>
        <taxon>Spizellomycetaceae</taxon>
        <taxon>Spizellomyces</taxon>
    </lineage>
</organism>
<evidence type="ECO:0000313" key="2">
    <source>
        <dbReference type="EMBL" id="KND01824.1"/>
    </source>
</evidence>
<dbReference type="GeneID" id="27687120"/>
<feature type="region of interest" description="Disordered" evidence="1">
    <location>
        <begin position="16"/>
        <end position="47"/>
    </location>
</feature>
<reference evidence="2 3" key="1">
    <citation type="submission" date="2009-08" db="EMBL/GenBank/DDBJ databases">
        <title>The Genome Sequence of Spizellomyces punctatus strain DAOM BR117.</title>
        <authorList>
            <consortium name="The Broad Institute Genome Sequencing Platform"/>
            <person name="Russ C."/>
            <person name="Cuomo C."/>
            <person name="Shea T."/>
            <person name="Young S.K."/>
            <person name="Zeng Q."/>
            <person name="Koehrsen M."/>
            <person name="Haas B."/>
            <person name="Borodovsky M."/>
            <person name="Guigo R."/>
            <person name="Alvarado L."/>
            <person name="Berlin A."/>
            <person name="Bochicchio J."/>
            <person name="Borenstein D."/>
            <person name="Chapman S."/>
            <person name="Chen Z."/>
            <person name="Engels R."/>
            <person name="Freedman E."/>
            <person name="Gellesch M."/>
            <person name="Goldberg J."/>
            <person name="Griggs A."/>
            <person name="Gujja S."/>
            <person name="Heiman D."/>
            <person name="Hepburn T."/>
            <person name="Howarth C."/>
            <person name="Jen D."/>
            <person name="Larson L."/>
            <person name="Lewis B."/>
            <person name="Mehta T."/>
            <person name="Park D."/>
            <person name="Pearson M."/>
            <person name="Roberts A."/>
            <person name="Saif S."/>
            <person name="Shenoy N."/>
            <person name="Sisk P."/>
            <person name="Stolte C."/>
            <person name="Sykes S."/>
            <person name="Thomson T."/>
            <person name="Walk T."/>
            <person name="White J."/>
            <person name="Yandava C."/>
            <person name="Burger G."/>
            <person name="Gray M.W."/>
            <person name="Holland P.W.H."/>
            <person name="King N."/>
            <person name="Lang F.B.F."/>
            <person name="Roger A.J."/>
            <person name="Ruiz-Trillo I."/>
            <person name="Lander E."/>
            <person name="Nusbaum C."/>
        </authorList>
    </citation>
    <scope>NUCLEOTIDE SEQUENCE [LARGE SCALE GENOMIC DNA]</scope>
    <source>
        <strain evidence="2 3">DAOM BR117</strain>
    </source>
</reference>
<dbReference type="Proteomes" id="UP000053201">
    <property type="component" value="Unassembled WGS sequence"/>
</dbReference>
<name>A0A0L0HLX9_SPIPD</name>
<dbReference type="RefSeq" id="XP_016609863.1">
    <property type="nucleotide sequence ID" value="XM_016751876.1"/>
</dbReference>
<evidence type="ECO:0008006" key="4">
    <source>
        <dbReference type="Google" id="ProtNLM"/>
    </source>
</evidence>
<evidence type="ECO:0000256" key="1">
    <source>
        <dbReference type="SAM" id="MobiDB-lite"/>
    </source>
</evidence>
<protein>
    <recommendedName>
        <fullName evidence="4">Securin</fullName>
    </recommendedName>
</protein>
<dbReference type="EMBL" id="KQ257454">
    <property type="protein sequence ID" value="KND01824.1"/>
    <property type="molecule type" value="Genomic_DNA"/>
</dbReference>
<dbReference type="InParanoid" id="A0A0L0HLX9"/>
<proteinExistence type="predicted"/>
<dbReference type="OrthoDB" id="2132316at2759"/>
<evidence type="ECO:0000313" key="3">
    <source>
        <dbReference type="Proteomes" id="UP000053201"/>
    </source>
</evidence>
<feature type="compositionally biased region" description="Basic and acidic residues" evidence="1">
    <location>
        <begin position="16"/>
        <end position="26"/>
    </location>
</feature>
<sequence>MIRNLPSVRAVQRHMQNKENNVDKENAVGATKTPGAKGLSFKTPGRAGLTSKKTVLLNVDKENATPAKVGKGSSGFAKTPGGRVGIQPTALQGKSVNVKETNATVESRSALKNIPKNKHVQLMVPVKTPAPVKRLLQEKVNTPRNTAPTSHEKPLKAAKFETPYKAFDSQRALERSTMSRSGEQVRSLKSSAKKSSTKVKKHFGDENRVESTADVASGTAVEALEDVEIEYMPPSTFEEKYRPDPELIVDHHFLAKPRLDPYVDPAIWDALYDDNLPELSPPDLSMKLPFQDEFFLQQAEDISALEFDDDFMALPFPEVTLEV</sequence>
<dbReference type="AlphaFoldDB" id="A0A0L0HLX9"/>
<accession>A0A0L0HLX9</accession>